<dbReference type="PROSITE" id="PS50893">
    <property type="entry name" value="ABC_TRANSPORTER_2"/>
    <property type="match status" value="1"/>
</dbReference>
<dbReference type="PROSITE" id="PS50929">
    <property type="entry name" value="ABC_TM1F"/>
    <property type="match status" value="1"/>
</dbReference>
<sequence length="586" mass="61814">MMQMFGDRLAQPVRDAVTRCRSHLLAALLFSALVNILYLAPTLYMMQVYDRVVPTGGVVTLVILTLVLGAAIATIGVLEALRSRLMVKVSLRLDQRVSRAILARLIERGHTRQRDPTTAQAMREFDTLRQVITAPTLVGIFDAPWTPIYVLAAVLIHPLLGLFIIAAGACLAVLTWMSERGTRGLMSVAHTANARSAIVQEDIAQQAELVRALGMGRAMVDRQIVERGDGQAALAAAQMATARYAAIAKFMRLFLQSLALGLAAVLAVERQISVGSIIAASVLLSRALQPVELLIGGWSNLQSANEALKSLKQLFDTDAAAAPATVLPAPLGRITARKITTRSADGAAMLLKGVSFDLQAGQMLGIVGASGAGKTTLIRILAGGIAPEAGQVLLDGADSILWDAQRLARYRGYVPQEPGFLTGTVAQNIARFADPNAVDPVSFDRRVIDAAKVAGCHALILSLPGGYDCPIGRGGLALSAGQRQRIALARAMFDDPPILLLDEPNAALDAEGEAALMRALETSRQRGATIVIAAHRTSVLAAADRLLVLNAGSVDCEGPAEEVLAELARRAGGSRGNVVGLKGAVS</sequence>
<dbReference type="SUPFAM" id="SSF52540">
    <property type="entry name" value="P-loop containing nucleoside triphosphate hydrolases"/>
    <property type="match status" value="1"/>
</dbReference>
<feature type="domain" description="ABC transporter" evidence="8">
    <location>
        <begin position="334"/>
        <end position="576"/>
    </location>
</feature>
<feature type="transmembrane region" description="Helical" evidence="7">
    <location>
        <begin position="24"/>
        <end position="46"/>
    </location>
</feature>
<dbReference type="InterPro" id="IPR036640">
    <property type="entry name" value="ABC1_TM_sf"/>
</dbReference>
<keyword evidence="6 7" id="KW-0472">Membrane</keyword>
<dbReference type="AlphaFoldDB" id="A0A2T4YUF8"/>
<dbReference type="PANTHER" id="PTHR24221">
    <property type="entry name" value="ATP-BINDING CASSETTE SUB-FAMILY B"/>
    <property type="match status" value="1"/>
</dbReference>
<dbReference type="InterPro" id="IPR010128">
    <property type="entry name" value="ATPase_T1SS_PrtD-like"/>
</dbReference>
<dbReference type="RefSeq" id="WP_107930500.1">
    <property type="nucleotide sequence ID" value="NZ_PZZN01000001.1"/>
</dbReference>
<evidence type="ECO:0000256" key="6">
    <source>
        <dbReference type="ARBA" id="ARBA00023136"/>
    </source>
</evidence>
<evidence type="ECO:0000256" key="3">
    <source>
        <dbReference type="ARBA" id="ARBA00022741"/>
    </source>
</evidence>
<dbReference type="Pfam" id="PF00005">
    <property type="entry name" value="ABC_tran"/>
    <property type="match status" value="1"/>
</dbReference>
<evidence type="ECO:0000313" key="11">
    <source>
        <dbReference type="Proteomes" id="UP000240996"/>
    </source>
</evidence>
<evidence type="ECO:0000256" key="7">
    <source>
        <dbReference type="SAM" id="Phobius"/>
    </source>
</evidence>
<dbReference type="GO" id="GO:0140359">
    <property type="term" value="F:ABC-type transporter activity"/>
    <property type="evidence" value="ECO:0007669"/>
    <property type="project" value="InterPro"/>
</dbReference>
<evidence type="ECO:0000256" key="2">
    <source>
        <dbReference type="ARBA" id="ARBA00022692"/>
    </source>
</evidence>
<dbReference type="InterPro" id="IPR017871">
    <property type="entry name" value="ABC_transporter-like_CS"/>
</dbReference>
<dbReference type="InterPro" id="IPR003593">
    <property type="entry name" value="AAA+_ATPase"/>
</dbReference>
<dbReference type="GO" id="GO:0016887">
    <property type="term" value="F:ATP hydrolysis activity"/>
    <property type="evidence" value="ECO:0007669"/>
    <property type="project" value="InterPro"/>
</dbReference>
<evidence type="ECO:0000256" key="5">
    <source>
        <dbReference type="ARBA" id="ARBA00022989"/>
    </source>
</evidence>
<organism evidence="10 11">
    <name type="scientific">Sphingomonas aerolata</name>
    <dbReference type="NCBI Taxonomy" id="185951"/>
    <lineage>
        <taxon>Bacteria</taxon>
        <taxon>Pseudomonadati</taxon>
        <taxon>Pseudomonadota</taxon>
        <taxon>Alphaproteobacteria</taxon>
        <taxon>Sphingomonadales</taxon>
        <taxon>Sphingomonadaceae</taxon>
        <taxon>Sphingomonas</taxon>
    </lineage>
</organism>
<keyword evidence="4 10" id="KW-0067">ATP-binding</keyword>
<comment type="subcellular location">
    <subcellularLocation>
        <location evidence="1">Cell membrane</location>
        <topology evidence="1">Multi-pass membrane protein</topology>
    </subcellularLocation>
</comment>
<dbReference type="SMART" id="SM00382">
    <property type="entry name" value="AAA"/>
    <property type="match status" value="1"/>
</dbReference>
<proteinExistence type="predicted"/>
<keyword evidence="3" id="KW-0547">Nucleotide-binding</keyword>
<comment type="caution">
    <text evidence="10">The sequence shown here is derived from an EMBL/GenBank/DDBJ whole genome shotgun (WGS) entry which is preliminary data.</text>
</comment>
<accession>A0A2T4YUF8</accession>
<name>A0A2T4YUF8_9SPHN</name>
<dbReference type="Proteomes" id="UP000240996">
    <property type="component" value="Unassembled WGS sequence"/>
</dbReference>
<dbReference type="GO" id="GO:0034040">
    <property type="term" value="F:ATPase-coupled lipid transmembrane transporter activity"/>
    <property type="evidence" value="ECO:0007669"/>
    <property type="project" value="TreeGrafter"/>
</dbReference>
<feature type="transmembrane region" description="Helical" evidence="7">
    <location>
        <begin position="58"/>
        <end position="78"/>
    </location>
</feature>
<dbReference type="PROSITE" id="PS00211">
    <property type="entry name" value="ABC_TRANSPORTER_1"/>
    <property type="match status" value="1"/>
</dbReference>
<protein>
    <submittedName>
        <fullName evidence="10">ATP-binding cassette subfamily C protein</fullName>
    </submittedName>
</protein>
<dbReference type="InterPro" id="IPR027417">
    <property type="entry name" value="P-loop_NTPase"/>
</dbReference>
<dbReference type="PANTHER" id="PTHR24221:SF248">
    <property type="entry name" value="ABC TRANSPORTER TRANSMEMBRANE REGION"/>
    <property type="match status" value="1"/>
</dbReference>
<gene>
    <name evidence="10" type="ORF">C8J24_0842</name>
</gene>
<feature type="transmembrane region" description="Helical" evidence="7">
    <location>
        <begin position="156"/>
        <end position="177"/>
    </location>
</feature>
<reference evidence="10 11" key="1">
    <citation type="submission" date="2018-04" db="EMBL/GenBank/DDBJ databases">
        <title>Genomic Encyclopedia of Type Strains, Phase III (KMG-III): the genomes of soil and plant-associated and newly described type strains.</title>
        <authorList>
            <person name="Whitman W."/>
        </authorList>
    </citation>
    <scope>NUCLEOTIDE SEQUENCE [LARGE SCALE GENOMIC DNA]</scope>
    <source>
        <strain evidence="10 11">NW12</strain>
    </source>
</reference>
<dbReference type="NCBIfam" id="TIGR01842">
    <property type="entry name" value="type_I_sec_PrtD"/>
    <property type="match status" value="1"/>
</dbReference>
<evidence type="ECO:0000259" key="9">
    <source>
        <dbReference type="PROSITE" id="PS50929"/>
    </source>
</evidence>
<evidence type="ECO:0000313" key="10">
    <source>
        <dbReference type="EMBL" id="PTM47445.1"/>
    </source>
</evidence>
<dbReference type="GO" id="GO:0005524">
    <property type="term" value="F:ATP binding"/>
    <property type="evidence" value="ECO:0007669"/>
    <property type="project" value="UniProtKB-KW"/>
</dbReference>
<evidence type="ECO:0000256" key="4">
    <source>
        <dbReference type="ARBA" id="ARBA00022840"/>
    </source>
</evidence>
<dbReference type="InterPro" id="IPR003439">
    <property type="entry name" value="ABC_transporter-like_ATP-bd"/>
</dbReference>
<dbReference type="InterPro" id="IPR011527">
    <property type="entry name" value="ABC1_TM_dom"/>
</dbReference>
<dbReference type="Gene3D" id="1.20.1560.10">
    <property type="entry name" value="ABC transporter type 1, transmembrane domain"/>
    <property type="match status" value="1"/>
</dbReference>
<keyword evidence="5 7" id="KW-1133">Transmembrane helix</keyword>
<dbReference type="EMBL" id="PZZN01000001">
    <property type="protein sequence ID" value="PTM47445.1"/>
    <property type="molecule type" value="Genomic_DNA"/>
</dbReference>
<dbReference type="Pfam" id="PF00664">
    <property type="entry name" value="ABC_membrane"/>
    <property type="match status" value="1"/>
</dbReference>
<dbReference type="GO" id="GO:0030256">
    <property type="term" value="C:type I protein secretion system complex"/>
    <property type="evidence" value="ECO:0007669"/>
    <property type="project" value="InterPro"/>
</dbReference>
<keyword evidence="2 7" id="KW-0812">Transmembrane</keyword>
<keyword evidence="11" id="KW-1185">Reference proteome</keyword>
<dbReference type="Gene3D" id="3.40.50.300">
    <property type="entry name" value="P-loop containing nucleotide triphosphate hydrolases"/>
    <property type="match status" value="1"/>
</dbReference>
<dbReference type="SUPFAM" id="SSF90123">
    <property type="entry name" value="ABC transporter transmembrane region"/>
    <property type="match status" value="1"/>
</dbReference>
<evidence type="ECO:0000259" key="8">
    <source>
        <dbReference type="PROSITE" id="PS50893"/>
    </source>
</evidence>
<dbReference type="GO" id="GO:0030253">
    <property type="term" value="P:protein secretion by the type I secretion system"/>
    <property type="evidence" value="ECO:0007669"/>
    <property type="project" value="InterPro"/>
</dbReference>
<feature type="domain" description="ABC transmembrane type-1" evidence="9">
    <location>
        <begin position="25"/>
        <end position="303"/>
    </location>
</feature>
<evidence type="ECO:0000256" key="1">
    <source>
        <dbReference type="ARBA" id="ARBA00004651"/>
    </source>
</evidence>
<dbReference type="InterPro" id="IPR039421">
    <property type="entry name" value="Type_1_exporter"/>
</dbReference>
<dbReference type="GO" id="GO:0005886">
    <property type="term" value="C:plasma membrane"/>
    <property type="evidence" value="ECO:0007669"/>
    <property type="project" value="UniProtKB-SubCell"/>
</dbReference>